<evidence type="ECO:0000313" key="12">
    <source>
        <dbReference type="Proteomes" id="UP000031307"/>
    </source>
</evidence>
<protein>
    <recommendedName>
        <fullName evidence="7 8">Glutamine-dependent NAD(+) synthetase</fullName>
        <ecNumber evidence="7 8">6.3.5.1</ecNumber>
    </recommendedName>
    <alternativeName>
        <fullName evidence="7 8">NAD(+) synthase [glutamine-hydrolyzing]</fullName>
    </alternativeName>
</protein>
<gene>
    <name evidence="7 11" type="primary">nadE</name>
    <name evidence="11" type="ORF">DB43_AS00470</name>
</gene>
<evidence type="ECO:0000256" key="8">
    <source>
        <dbReference type="PIRNR" id="PIRNR006630"/>
    </source>
</evidence>
<dbReference type="Pfam" id="PF00795">
    <property type="entry name" value="CN_hydrolase"/>
    <property type="match status" value="1"/>
</dbReference>
<dbReference type="AlphaFoldDB" id="A0A0C1E433"/>
<dbReference type="CDD" id="cd07570">
    <property type="entry name" value="GAT_Gln-NAD-synth"/>
    <property type="match status" value="1"/>
</dbReference>
<dbReference type="EMBL" id="JSAM01000129">
    <property type="protein sequence ID" value="KIA76177.1"/>
    <property type="molecule type" value="Genomic_DNA"/>
</dbReference>
<dbReference type="PATRIC" id="fig|83552.4.peg.2752"/>
<dbReference type="InterPro" id="IPR003694">
    <property type="entry name" value="NAD_synthase"/>
</dbReference>
<feature type="active site" description="Proton acceptor; for glutaminase activity" evidence="7">
    <location>
        <position position="42"/>
    </location>
</feature>
<comment type="function">
    <text evidence="7">Catalyzes the ATP-dependent amidation of deamido-NAD to form NAD. Uses L-glutamine as a nitrogen source.</text>
</comment>
<dbReference type="NCBIfam" id="NF010588">
    <property type="entry name" value="PRK13981.1"/>
    <property type="match status" value="1"/>
</dbReference>
<dbReference type="PIRSF" id="PIRSF006630">
    <property type="entry name" value="NADS_GAT"/>
    <property type="match status" value="1"/>
</dbReference>
<evidence type="ECO:0000256" key="3">
    <source>
        <dbReference type="ARBA" id="ARBA00022598"/>
    </source>
</evidence>
<dbReference type="GO" id="GO:0009435">
    <property type="term" value="P:NAD+ biosynthetic process"/>
    <property type="evidence" value="ECO:0007669"/>
    <property type="project" value="UniProtKB-UniRule"/>
</dbReference>
<dbReference type="Gene3D" id="3.60.110.10">
    <property type="entry name" value="Carbon-nitrogen hydrolase"/>
    <property type="match status" value="1"/>
</dbReference>
<name>A0A0C1E433_9BACT</name>
<dbReference type="FunFam" id="3.40.50.620:FF:000106">
    <property type="entry name" value="Glutamine-dependent NAD(+) synthetase"/>
    <property type="match status" value="1"/>
</dbReference>
<dbReference type="Gene3D" id="3.40.50.620">
    <property type="entry name" value="HUPs"/>
    <property type="match status" value="1"/>
</dbReference>
<dbReference type="InterPro" id="IPR022310">
    <property type="entry name" value="NAD/GMP_synthase"/>
</dbReference>
<dbReference type="InterPro" id="IPR003010">
    <property type="entry name" value="C-N_Hydrolase"/>
</dbReference>
<dbReference type="PROSITE" id="PS50263">
    <property type="entry name" value="CN_HYDROLASE"/>
    <property type="match status" value="1"/>
</dbReference>
<dbReference type="InterPro" id="IPR014445">
    <property type="entry name" value="Gln-dep_NAD_synthase"/>
</dbReference>
<feature type="binding site" evidence="7">
    <location>
        <position position="119"/>
    </location>
    <ligand>
        <name>L-glutamine</name>
        <dbReference type="ChEBI" id="CHEBI:58359"/>
    </ligand>
</feature>
<sequence>MMRVLLAQINPIIGDLKGNTQQILAAIEKGKQNRIDLMVFPELALCGYPPEDILLLPNFMEEVECHLKTIVSQTQGIAVLLGLPRSNPDVLEKKLYNSAAIIQDQKILGYQDKQLLPTYDVFDERRYFEPGNHTRLWSLCGKNIAITICEDMWQHSNLLKFTNYRQDPIQNLLPLSPDLLINLSASPFCIGQLRHRFTTICKAAMTLQCPAVLCNQVGGNDSLIFDGHSCFVDNMGRLCSVAKGFQEDLHIVDLSEPLPPFEWIESPVEMLYSALVLGVRDYFHKSGFKHACLGLSGGIDSALVACIAVEALGHQNVLGVAMPSRYSSTGSLEDAKKLAKNLQIELLNIPIEGPFQSYLHLLNPFFENKPADATEENLQARIRGMILMSLSNKHGYIVLSTGNKSELAVGYSTLYGDMCGGLGVINDVSKQEVYALSKWINRNREIIPWNTIHKPPSAELRPNQKDSDTLPSYEILDAILKDYVEEHQTPQWIAEKHHFPVELVQSIIRKIHQNEYKRRQSPPGLRVTEKAFTIGRKFPIVQKWV</sequence>
<keyword evidence="6 7" id="KW-0520">NAD</keyword>
<keyword evidence="4 7" id="KW-0547">Nucleotide-binding</keyword>
<evidence type="ECO:0000256" key="1">
    <source>
        <dbReference type="ARBA" id="ARBA00005188"/>
    </source>
</evidence>
<evidence type="ECO:0000256" key="2">
    <source>
        <dbReference type="ARBA" id="ARBA00007145"/>
    </source>
</evidence>
<dbReference type="Pfam" id="PF02540">
    <property type="entry name" value="NAD_synthase"/>
    <property type="match status" value="1"/>
</dbReference>
<evidence type="ECO:0000313" key="11">
    <source>
        <dbReference type="EMBL" id="KIA76177.1"/>
    </source>
</evidence>
<dbReference type="GO" id="GO:0003952">
    <property type="term" value="F:NAD+ synthase (glutamine-hydrolyzing) activity"/>
    <property type="evidence" value="ECO:0007669"/>
    <property type="project" value="UniProtKB-UniRule"/>
</dbReference>
<dbReference type="GO" id="GO:0008795">
    <property type="term" value="F:NAD+ synthase activity"/>
    <property type="evidence" value="ECO:0007669"/>
    <property type="project" value="UniProtKB-UniRule"/>
</dbReference>
<dbReference type="PANTHER" id="PTHR23090:SF9">
    <property type="entry name" value="GLUTAMINE-DEPENDENT NAD(+) SYNTHETASE"/>
    <property type="match status" value="1"/>
</dbReference>
<organism evidence="11 12">
    <name type="scientific">Parachlamydia acanthamoebae</name>
    <dbReference type="NCBI Taxonomy" id="83552"/>
    <lineage>
        <taxon>Bacteria</taxon>
        <taxon>Pseudomonadati</taxon>
        <taxon>Chlamydiota</taxon>
        <taxon>Chlamydiia</taxon>
        <taxon>Parachlamydiales</taxon>
        <taxon>Parachlamydiaceae</taxon>
        <taxon>Parachlamydia</taxon>
    </lineage>
</organism>
<evidence type="ECO:0000256" key="4">
    <source>
        <dbReference type="ARBA" id="ARBA00022741"/>
    </source>
</evidence>
<dbReference type="UniPathway" id="UPA00253">
    <property type="reaction ID" value="UER00334"/>
</dbReference>
<evidence type="ECO:0000259" key="10">
    <source>
        <dbReference type="PROSITE" id="PS50263"/>
    </source>
</evidence>
<dbReference type="InterPro" id="IPR014729">
    <property type="entry name" value="Rossmann-like_a/b/a_fold"/>
</dbReference>
<evidence type="ECO:0000256" key="5">
    <source>
        <dbReference type="ARBA" id="ARBA00022840"/>
    </source>
</evidence>
<dbReference type="PANTHER" id="PTHR23090">
    <property type="entry name" value="NH 3 /GLUTAMINE-DEPENDENT NAD + SYNTHETASE"/>
    <property type="match status" value="1"/>
</dbReference>
<dbReference type="InterPro" id="IPR036526">
    <property type="entry name" value="C-N_Hydrolase_sf"/>
</dbReference>
<dbReference type="SUPFAM" id="SSF52402">
    <property type="entry name" value="Adenine nucleotide alpha hydrolases-like"/>
    <property type="match status" value="1"/>
</dbReference>
<comment type="catalytic activity">
    <reaction evidence="7 8">
        <text>deamido-NAD(+) + L-glutamine + ATP + H2O = L-glutamate + AMP + diphosphate + NAD(+) + H(+)</text>
        <dbReference type="Rhea" id="RHEA:24384"/>
        <dbReference type="ChEBI" id="CHEBI:15377"/>
        <dbReference type="ChEBI" id="CHEBI:15378"/>
        <dbReference type="ChEBI" id="CHEBI:29985"/>
        <dbReference type="ChEBI" id="CHEBI:30616"/>
        <dbReference type="ChEBI" id="CHEBI:33019"/>
        <dbReference type="ChEBI" id="CHEBI:57540"/>
        <dbReference type="ChEBI" id="CHEBI:58359"/>
        <dbReference type="ChEBI" id="CHEBI:58437"/>
        <dbReference type="ChEBI" id="CHEBI:456215"/>
        <dbReference type="EC" id="6.3.5.1"/>
    </reaction>
</comment>
<feature type="binding site" evidence="7">
    <location>
        <position position="406"/>
    </location>
    <ligand>
        <name>deamido-NAD(+)</name>
        <dbReference type="ChEBI" id="CHEBI:58437"/>
        <note>ligand shared between two neighboring subunits</note>
    </ligand>
</feature>
<feature type="binding site" evidence="7">
    <location>
        <position position="517"/>
    </location>
    <ligand>
        <name>deamido-NAD(+)</name>
        <dbReference type="ChEBI" id="CHEBI:58437"/>
        <note>ligand shared between two neighboring subunits</note>
    </ligand>
</feature>
<feature type="binding site" evidence="7">
    <location>
        <position position="401"/>
    </location>
    <ligand>
        <name>ATP</name>
        <dbReference type="ChEBI" id="CHEBI:30616"/>
    </ligand>
</feature>
<dbReference type="CDD" id="cd00553">
    <property type="entry name" value="NAD_synthase"/>
    <property type="match status" value="1"/>
</dbReference>
<accession>A0A0C1E433</accession>
<dbReference type="EC" id="6.3.5.1" evidence="7 8"/>
<comment type="pathway">
    <text evidence="1 7 8">Cofactor biosynthesis; NAD(+) biosynthesis; NAD(+) from deamido-NAD(+) (L-Gln route): step 1/1.</text>
</comment>
<dbReference type="GO" id="GO:0005524">
    <property type="term" value="F:ATP binding"/>
    <property type="evidence" value="ECO:0007669"/>
    <property type="project" value="UniProtKB-UniRule"/>
</dbReference>
<evidence type="ECO:0000256" key="6">
    <source>
        <dbReference type="ARBA" id="ARBA00023027"/>
    </source>
</evidence>
<feature type="binding site" evidence="7">
    <location>
        <position position="377"/>
    </location>
    <ligand>
        <name>deamido-NAD(+)</name>
        <dbReference type="ChEBI" id="CHEBI:58437"/>
        <note>ligand shared between two neighboring subunits</note>
    </ligand>
</feature>
<evidence type="ECO:0000256" key="7">
    <source>
        <dbReference type="HAMAP-Rule" id="MF_02090"/>
    </source>
</evidence>
<comment type="caution">
    <text evidence="11">The sequence shown here is derived from an EMBL/GenBank/DDBJ whole genome shotgun (WGS) entry which is preliminary data.</text>
</comment>
<dbReference type="NCBIfam" id="TIGR00552">
    <property type="entry name" value="nadE"/>
    <property type="match status" value="1"/>
</dbReference>
<evidence type="ECO:0000256" key="9">
    <source>
        <dbReference type="RuleBase" id="RU003811"/>
    </source>
</evidence>
<feature type="active site" description="Nucleophile; for glutaminase activity" evidence="7">
    <location>
        <position position="149"/>
    </location>
</feature>
<comment type="similarity">
    <text evidence="9">Belongs to the NAD synthetase family.</text>
</comment>
<keyword evidence="5 7" id="KW-0067">ATP-binding</keyword>
<reference evidence="11 12" key="1">
    <citation type="journal article" date="2014" name="Mol. Biol. Evol.">
        <title>Massive expansion of Ubiquitination-related gene families within the Chlamydiae.</title>
        <authorList>
            <person name="Domman D."/>
            <person name="Collingro A."/>
            <person name="Lagkouvardos I."/>
            <person name="Gehre L."/>
            <person name="Weinmaier T."/>
            <person name="Rattei T."/>
            <person name="Subtil A."/>
            <person name="Horn M."/>
        </authorList>
    </citation>
    <scope>NUCLEOTIDE SEQUENCE [LARGE SCALE GENOMIC DNA]</scope>
    <source>
        <strain evidence="11 12">OEW1</strain>
    </source>
</reference>
<dbReference type="Proteomes" id="UP000031307">
    <property type="component" value="Unassembled WGS sequence"/>
</dbReference>
<comment type="similarity">
    <text evidence="2 7 8">In the C-terminal section; belongs to the NAD synthetase family.</text>
</comment>
<dbReference type="HAMAP" id="MF_02090">
    <property type="entry name" value="NadE_glutamine_dep"/>
    <property type="match status" value="1"/>
</dbReference>
<feature type="domain" description="CN hydrolase" evidence="10">
    <location>
        <begin position="2"/>
        <end position="260"/>
    </location>
</feature>
<proteinExistence type="inferred from homology"/>
<comment type="caution">
    <text evidence="7">Lacks conserved residue(s) required for the propagation of feature annotation.</text>
</comment>
<dbReference type="SUPFAM" id="SSF56317">
    <property type="entry name" value="Carbon-nitrogen hydrolase"/>
    <property type="match status" value="1"/>
</dbReference>
<feature type="binding site" evidence="7">
    <location>
        <position position="186"/>
    </location>
    <ligand>
        <name>L-glutamine</name>
        <dbReference type="ChEBI" id="CHEBI:58359"/>
    </ligand>
</feature>
<keyword evidence="3 7" id="KW-0436">Ligase</keyword>
<dbReference type="GO" id="GO:0005737">
    <property type="term" value="C:cytoplasm"/>
    <property type="evidence" value="ECO:0007669"/>
    <property type="project" value="InterPro"/>
</dbReference>
<dbReference type="GO" id="GO:0004359">
    <property type="term" value="F:glutaminase activity"/>
    <property type="evidence" value="ECO:0007669"/>
    <property type="project" value="InterPro"/>
</dbReference>
<feature type="active site" description="For glutaminase activity" evidence="7">
    <location>
        <position position="113"/>
    </location>
</feature>
<feature type="binding site" evidence="7">
    <location>
        <begin position="294"/>
        <end position="301"/>
    </location>
    <ligand>
        <name>ATP</name>
        <dbReference type="ChEBI" id="CHEBI:30616"/>
    </ligand>
</feature>